<feature type="non-terminal residue" evidence="1">
    <location>
        <position position="1"/>
    </location>
</feature>
<organism evidence="1 2">
    <name type="scientific">Trifolium medium</name>
    <dbReference type="NCBI Taxonomy" id="97028"/>
    <lineage>
        <taxon>Eukaryota</taxon>
        <taxon>Viridiplantae</taxon>
        <taxon>Streptophyta</taxon>
        <taxon>Embryophyta</taxon>
        <taxon>Tracheophyta</taxon>
        <taxon>Spermatophyta</taxon>
        <taxon>Magnoliopsida</taxon>
        <taxon>eudicotyledons</taxon>
        <taxon>Gunneridae</taxon>
        <taxon>Pentapetalae</taxon>
        <taxon>rosids</taxon>
        <taxon>fabids</taxon>
        <taxon>Fabales</taxon>
        <taxon>Fabaceae</taxon>
        <taxon>Papilionoideae</taxon>
        <taxon>50 kb inversion clade</taxon>
        <taxon>NPAAA clade</taxon>
        <taxon>Hologalegina</taxon>
        <taxon>IRL clade</taxon>
        <taxon>Trifolieae</taxon>
        <taxon>Trifolium</taxon>
    </lineage>
</organism>
<accession>A0A392QIE3</accession>
<dbReference type="GO" id="GO:0005737">
    <property type="term" value="C:cytoplasm"/>
    <property type="evidence" value="ECO:0007669"/>
    <property type="project" value="TreeGrafter"/>
</dbReference>
<dbReference type="AlphaFoldDB" id="A0A392QIE3"/>
<dbReference type="GO" id="GO:0006897">
    <property type="term" value="P:endocytosis"/>
    <property type="evidence" value="ECO:0007669"/>
    <property type="project" value="TreeGrafter"/>
</dbReference>
<dbReference type="GO" id="GO:0005886">
    <property type="term" value="C:plasma membrane"/>
    <property type="evidence" value="ECO:0007669"/>
    <property type="project" value="TreeGrafter"/>
</dbReference>
<evidence type="ECO:0000313" key="1">
    <source>
        <dbReference type="EMBL" id="MCI24161.1"/>
    </source>
</evidence>
<dbReference type="Gene3D" id="1.10.238.10">
    <property type="entry name" value="EF-hand"/>
    <property type="match status" value="1"/>
</dbReference>
<proteinExistence type="predicted"/>
<reference evidence="1 2" key="1">
    <citation type="journal article" date="2018" name="Front. Plant Sci.">
        <title>Red Clover (Trifolium pratense) and Zigzag Clover (T. medium) - A Picture of Genomic Similarities and Differences.</title>
        <authorList>
            <person name="Dluhosova J."/>
            <person name="Istvanek J."/>
            <person name="Nedelnik J."/>
            <person name="Repkova J."/>
        </authorList>
    </citation>
    <scope>NUCLEOTIDE SEQUENCE [LARGE SCALE GENOMIC DNA]</scope>
    <source>
        <strain evidence="2">cv. 10/8</strain>
        <tissue evidence="1">Leaf</tissue>
    </source>
</reference>
<comment type="caution">
    <text evidence="1">The sequence shown here is derived from an EMBL/GenBank/DDBJ whole genome shotgun (WGS) entry which is preliminary data.</text>
</comment>
<dbReference type="PANTHER" id="PTHR11216">
    <property type="entry name" value="EH DOMAIN"/>
    <property type="match status" value="1"/>
</dbReference>
<keyword evidence="1" id="KW-0675">Receptor</keyword>
<dbReference type="EMBL" id="LXQA010139905">
    <property type="protein sequence ID" value="MCI24161.1"/>
    <property type="molecule type" value="Genomic_DNA"/>
</dbReference>
<protein>
    <submittedName>
        <fullName evidence="1">Epidermal growth factor receptor substrate 15-like</fullName>
    </submittedName>
</protein>
<dbReference type="Proteomes" id="UP000265520">
    <property type="component" value="Unassembled WGS sequence"/>
</dbReference>
<dbReference type="PANTHER" id="PTHR11216:SF137">
    <property type="entry name" value="CALCIUM-BINDING EF HAND FAMILY PROTEIN"/>
    <property type="match status" value="1"/>
</dbReference>
<evidence type="ECO:0000313" key="2">
    <source>
        <dbReference type="Proteomes" id="UP000265520"/>
    </source>
</evidence>
<name>A0A392QIE3_9FABA</name>
<dbReference type="GO" id="GO:0016197">
    <property type="term" value="P:endosomal transport"/>
    <property type="evidence" value="ECO:0007669"/>
    <property type="project" value="TreeGrafter"/>
</dbReference>
<sequence>DKTGFLGRNGFFNALRLVSVAQSKRDLTPNIVKVALFGPAAAKIPAQQINLSTVAPQQ</sequence>
<keyword evidence="2" id="KW-1185">Reference proteome</keyword>
<dbReference type="GO" id="GO:0005634">
    <property type="term" value="C:nucleus"/>
    <property type="evidence" value="ECO:0007669"/>
    <property type="project" value="TreeGrafter"/>
</dbReference>